<name>D5EWW7_XYLR2</name>
<evidence type="ECO:0000313" key="2">
    <source>
        <dbReference type="Proteomes" id="UP000000927"/>
    </source>
</evidence>
<keyword evidence="2" id="KW-1185">Reference proteome</keyword>
<organism evidence="1 2">
    <name type="scientific">Xylanibacter ruminicola (strain ATCC 19189 / DSM 19721 / CIP 105475 / JCM 8958 / 23)</name>
    <name type="common">Prevotella ruminicola</name>
    <dbReference type="NCBI Taxonomy" id="264731"/>
    <lineage>
        <taxon>Bacteria</taxon>
        <taxon>Pseudomonadati</taxon>
        <taxon>Bacteroidota</taxon>
        <taxon>Bacteroidia</taxon>
        <taxon>Bacteroidales</taxon>
        <taxon>Prevotellaceae</taxon>
        <taxon>Xylanibacter</taxon>
    </lineage>
</organism>
<dbReference type="Proteomes" id="UP000000927">
    <property type="component" value="Chromosome"/>
</dbReference>
<accession>D5EWW7</accession>
<reference evidence="1 2" key="1">
    <citation type="journal article" date="2010" name="Microb. Ecol.">
        <title>Comparative genome analysis of Prevotella ruminicola and Prevotella bryantii: insights into their environmental niche.</title>
        <authorList>
            <consortium name="North American Consortium for Rumen Bacteria"/>
            <person name="Purushe J."/>
            <person name="Fouts D.E."/>
            <person name="Morrison M."/>
            <person name="White B.A."/>
            <person name="Mackie R.I."/>
            <person name="Coutinho P.M."/>
            <person name="Henrissat B."/>
            <person name="Nelson K.E."/>
        </authorList>
    </citation>
    <scope>NUCLEOTIDE SEQUENCE [LARGE SCALE GENOMIC DNA]</scope>
    <source>
        <strain evidence="2">ATCC 19189 / JCM 8958 / 23</strain>
    </source>
</reference>
<dbReference type="HOGENOM" id="CLU_1271344_0_0_10"/>
<dbReference type="Pfam" id="PF19866">
    <property type="entry name" value="DUF6339"/>
    <property type="match status" value="1"/>
</dbReference>
<dbReference type="EMBL" id="CP002006">
    <property type="protein sequence ID" value="ADE81135.1"/>
    <property type="molecule type" value="Genomic_DNA"/>
</dbReference>
<evidence type="ECO:0000313" key="1">
    <source>
        <dbReference type="EMBL" id="ADE81135.1"/>
    </source>
</evidence>
<dbReference type="AlphaFoldDB" id="D5EWW7"/>
<gene>
    <name evidence="1" type="ordered locus">PRU_0355</name>
</gene>
<protein>
    <submittedName>
        <fullName evidence="1">Uncharacterized protein</fullName>
    </submittedName>
</protein>
<dbReference type="KEGG" id="pru:PRU_0355"/>
<proteinExistence type="predicted"/>
<dbReference type="InterPro" id="IPR045920">
    <property type="entry name" value="DUF6339"/>
</dbReference>
<sequence length="217" mass="25592">MLNAADEYEAAIHLYEAYKSISPVVAASRSFWIYLTHVDLFKYVKREWPYLEIYEVDHKFRKQKRGDKRSETDMKKYILDHWMISPNGLMRTSLMNLWWSVYLTVDESLGDDHKYDLTKVFFSNNGMRTRRLGTGHLGRNKEALKGILTFMKDNPDVFESGLENRMIWITRHFNLIGGTKPLANLPYTFFKRELEKNRDLLKGISKREDVMGPNAII</sequence>